<accession>A0A9X2IP09</accession>
<evidence type="ECO:0000313" key="11">
    <source>
        <dbReference type="EMBL" id="MCM3714351.1"/>
    </source>
</evidence>
<evidence type="ECO:0000256" key="5">
    <source>
        <dbReference type="ARBA" id="ARBA00022692"/>
    </source>
</evidence>
<comment type="similarity">
    <text evidence="8">Belongs to the TRAP transporter small permease family.</text>
</comment>
<feature type="transmembrane region" description="Helical" evidence="9">
    <location>
        <begin position="51"/>
        <end position="72"/>
    </location>
</feature>
<dbReference type="Pfam" id="PF04290">
    <property type="entry name" value="DctQ"/>
    <property type="match status" value="1"/>
</dbReference>
<dbReference type="PANTHER" id="PTHR35011:SF2">
    <property type="entry name" value="2,3-DIKETO-L-GULONATE TRAP TRANSPORTER SMALL PERMEASE PROTEIN YIAM"/>
    <property type="match status" value="1"/>
</dbReference>
<comment type="caution">
    <text evidence="11">The sequence shown here is derived from an EMBL/GenBank/DDBJ whole genome shotgun (WGS) entry which is preliminary data.</text>
</comment>
<evidence type="ECO:0000256" key="4">
    <source>
        <dbReference type="ARBA" id="ARBA00022519"/>
    </source>
</evidence>
<keyword evidence="4" id="KW-0997">Cell inner membrane</keyword>
<dbReference type="InterPro" id="IPR055348">
    <property type="entry name" value="DctQ"/>
</dbReference>
<evidence type="ECO:0000256" key="7">
    <source>
        <dbReference type="ARBA" id="ARBA00023136"/>
    </source>
</evidence>
<feature type="transmembrane region" description="Helical" evidence="9">
    <location>
        <begin position="164"/>
        <end position="186"/>
    </location>
</feature>
<dbReference type="InterPro" id="IPR007387">
    <property type="entry name" value="TRAP_DctQ"/>
</dbReference>
<comment type="subcellular location">
    <subcellularLocation>
        <location evidence="1">Cell inner membrane</location>
        <topology evidence="1">Multi-pass membrane protein</topology>
    </subcellularLocation>
</comment>
<evidence type="ECO:0000256" key="9">
    <source>
        <dbReference type="SAM" id="Phobius"/>
    </source>
</evidence>
<evidence type="ECO:0000259" key="10">
    <source>
        <dbReference type="Pfam" id="PF04290"/>
    </source>
</evidence>
<reference evidence="11" key="1">
    <citation type="submission" date="2022-05" db="EMBL/GenBank/DDBJ databases">
        <title>Comparative Genomics of Spacecraft Associated Microbes.</title>
        <authorList>
            <person name="Tran M.T."/>
            <person name="Wright A."/>
            <person name="Seuylemezian A."/>
            <person name="Eisen J."/>
            <person name="Coil D."/>
        </authorList>
    </citation>
    <scope>NUCLEOTIDE SEQUENCE</scope>
    <source>
        <strain evidence="11">214.1.1</strain>
    </source>
</reference>
<dbReference type="GO" id="GO:0015740">
    <property type="term" value="P:C4-dicarboxylate transport"/>
    <property type="evidence" value="ECO:0007669"/>
    <property type="project" value="TreeGrafter"/>
</dbReference>
<dbReference type="Proteomes" id="UP001139179">
    <property type="component" value="Unassembled WGS sequence"/>
</dbReference>
<keyword evidence="3" id="KW-1003">Cell membrane</keyword>
<keyword evidence="2" id="KW-0813">Transport</keyword>
<evidence type="ECO:0000256" key="3">
    <source>
        <dbReference type="ARBA" id="ARBA00022475"/>
    </source>
</evidence>
<name>A0A9X2IP09_9BACI</name>
<protein>
    <submittedName>
        <fullName evidence="11">TRAP transporter small permease</fullName>
    </submittedName>
</protein>
<keyword evidence="12" id="KW-1185">Reference proteome</keyword>
<evidence type="ECO:0000256" key="2">
    <source>
        <dbReference type="ARBA" id="ARBA00022448"/>
    </source>
</evidence>
<dbReference type="AlphaFoldDB" id="A0A9X2IP09"/>
<organism evidence="11 12">
    <name type="scientific">Halalkalibacter oceani</name>
    <dbReference type="NCBI Taxonomy" id="1653776"/>
    <lineage>
        <taxon>Bacteria</taxon>
        <taxon>Bacillati</taxon>
        <taxon>Bacillota</taxon>
        <taxon>Bacilli</taxon>
        <taxon>Bacillales</taxon>
        <taxon>Bacillaceae</taxon>
        <taxon>Halalkalibacter</taxon>
    </lineage>
</organism>
<dbReference type="EMBL" id="JAMBOL010000007">
    <property type="protein sequence ID" value="MCM3714351.1"/>
    <property type="molecule type" value="Genomic_DNA"/>
</dbReference>
<proteinExistence type="inferred from homology"/>
<keyword evidence="5 9" id="KW-0812">Transmembrane</keyword>
<feature type="transmembrane region" description="Helical" evidence="9">
    <location>
        <begin position="122"/>
        <end position="144"/>
    </location>
</feature>
<evidence type="ECO:0000313" key="12">
    <source>
        <dbReference type="Proteomes" id="UP001139179"/>
    </source>
</evidence>
<keyword evidence="6 9" id="KW-1133">Transmembrane helix</keyword>
<evidence type="ECO:0000256" key="8">
    <source>
        <dbReference type="ARBA" id="ARBA00038436"/>
    </source>
</evidence>
<feature type="transmembrane region" description="Helical" evidence="9">
    <location>
        <begin position="84"/>
        <end position="101"/>
    </location>
</feature>
<sequence>MAEQRGIIEERVIHMSKQQSSLQVEQMEIEEELQSKRKKKRLIMLEKAENTLVATMLFLILIVVIAQVYARFVTGNSITWAGELSRFLAVWLIFLGSAIALRRNLHIQVDNVYNNVSEKLGLALYVLRGLIILAFLAVIFIGSLEMLEIVSMQTSPGLGIQMNFVYIVMPVSICLMVGVVLFQMFFRFRKKRG</sequence>
<dbReference type="RefSeq" id="WP_251223137.1">
    <property type="nucleotide sequence ID" value="NZ_JAMBOL010000007.1"/>
</dbReference>
<dbReference type="PANTHER" id="PTHR35011">
    <property type="entry name" value="2,3-DIKETO-L-GULONATE TRAP TRANSPORTER SMALL PERMEASE PROTEIN YIAM"/>
    <property type="match status" value="1"/>
</dbReference>
<gene>
    <name evidence="11" type="ORF">M3202_09655</name>
</gene>
<feature type="domain" description="Tripartite ATP-independent periplasmic transporters DctQ component" evidence="10">
    <location>
        <begin position="60"/>
        <end position="185"/>
    </location>
</feature>
<keyword evidence="7 9" id="KW-0472">Membrane</keyword>
<dbReference type="GO" id="GO:0022857">
    <property type="term" value="F:transmembrane transporter activity"/>
    <property type="evidence" value="ECO:0007669"/>
    <property type="project" value="TreeGrafter"/>
</dbReference>
<dbReference type="GO" id="GO:0005886">
    <property type="term" value="C:plasma membrane"/>
    <property type="evidence" value="ECO:0007669"/>
    <property type="project" value="UniProtKB-SubCell"/>
</dbReference>
<evidence type="ECO:0000256" key="1">
    <source>
        <dbReference type="ARBA" id="ARBA00004429"/>
    </source>
</evidence>
<evidence type="ECO:0000256" key="6">
    <source>
        <dbReference type="ARBA" id="ARBA00022989"/>
    </source>
</evidence>